<feature type="region of interest" description="Disordered" evidence="2">
    <location>
        <begin position="166"/>
        <end position="199"/>
    </location>
</feature>
<name>A0A4U0XAM2_9PEZI</name>
<dbReference type="InterPro" id="IPR015158">
    <property type="entry name" value="Bud22_dom"/>
</dbReference>
<dbReference type="Proteomes" id="UP000308768">
    <property type="component" value="Unassembled WGS sequence"/>
</dbReference>
<dbReference type="GO" id="GO:0030686">
    <property type="term" value="C:90S preribosome"/>
    <property type="evidence" value="ECO:0007669"/>
    <property type="project" value="TreeGrafter"/>
</dbReference>
<feature type="compositionally biased region" description="Pro residues" evidence="2">
    <location>
        <begin position="294"/>
        <end position="310"/>
    </location>
</feature>
<evidence type="ECO:0000313" key="5">
    <source>
        <dbReference type="Proteomes" id="UP000308768"/>
    </source>
</evidence>
<keyword evidence="1" id="KW-0175">Coiled coil</keyword>
<organism evidence="4 5">
    <name type="scientific">Cryomyces minteri</name>
    <dbReference type="NCBI Taxonomy" id="331657"/>
    <lineage>
        <taxon>Eukaryota</taxon>
        <taxon>Fungi</taxon>
        <taxon>Dikarya</taxon>
        <taxon>Ascomycota</taxon>
        <taxon>Pezizomycotina</taxon>
        <taxon>Dothideomycetes</taxon>
        <taxon>Dothideomycetes incertae sedis</taxon>
        <taxon>Cryomyces</taxon>
    </lineage>
</organism>
<dbReference type="InterPro" id="IPR037393">
    <property type="entry name" value="Bud22/SRFB1"/>
</dbReference>
<evidence type="ECO:0000259" key="3">
    <source>
        <dbReference type="Pfam" id="PF09073"/>
    </source>
</evidence>
<dbReference type="GO" id="GO:0005634">
    <property type="term" value="C:nucleus"/>
    <property type="evidence" value="ECO:0007669"/>
    <property type="project" value="TreeGrafter"/>
</dbReference>
<feature type="compositionally biased region" description="Polar residues" evidence="2">
    <location>
        <begin position="9"/>
        <end position="19"/>
    </location>
</feature>
<evidence type="ECO:0000256" key="2">
    <source>
        <dbReference type="SAM" id="MobiDB-lite"/>
    </source>
</evidence>
<dbReference type="PANTHER" id="PTHR23325:SF1">
    <property type="entry name" value="SERUM RESPONSE FACTOR-BINDING PROTEIN 1"/>
    <property type="match status" value="1"/>
</dbReference>
<feature type="compositionally biased region" description="Basic and acidic residues" evidence="2">
    <location>
        <begin position="365"/>
        <end position="374"/>
    </location>
</feature>
<dbReference type="EMBL" id="NAJN01000468">
    <property type="protein sequence ID" value="TKA72867.1"/>
    <property type="molecule type" value="Genomic_DNA"/>
</dbReference>
<gene>
    <name evidence="4" type="ORF">B0A49_07600</name>
</gene>
<feature type="compositionally biased region" description="Gly residues" evidence="2">
    <location>
        <begin position="416"/>
        <end position="434"/>
    </location>
</feature>
<dbReference type="PANTHER" id="PTHR23325">
    <property type="entry name" value="SERUM RESPONSE FACTOR-BINDING"/>
    <property type="match status" value="1"/>
</dbReference>
<feature type="domain" description="Bud22" evidence="3">
    <location>
        <begin position="36"/>
        <end position="485"/>
    </location>
</feature>
<dbReference type="Pfam" id="PF09073">
    <property type="entry name" value="BUD22"/>
    <property type="match status" value="1"/>
</dbReference>
<comment type="caution">
    <text evidence="4">The sequence shown here is derived from an EMBL/GenBank/DDBJ whole genome shotgun (WGS) entry which is preliminary data.</text>
</comment>
<dbReference type="GO" id="GO:0030490">
    <property type="term" value="P:maturation of SSU-rRNA"/>
    <property type="evidence" value="ECO:0007669"/>
    <property type="project" value="TreeGrafter"/>
</dbReference>
<evidence type="ECO:0000313" key="4">
    <source>
        <dbReference type="EMBL" id="TKA72867.1"/>
    </source>
</evidence>
<feature type="region of interest" description="Disordered" evidence="2">
    <location>
        <begin position="1"/>
        <end position="27"/>
    </location>
</feature>
<keyword evidence="5" id="KW-1185">Reference proteome</keyword>
<dbReference type="OrthoDB" id="3364872at2759"/>
<feature type="compositionally biased region" description="Acidic residues" evidence="2">
    <location>
        <begin position="261"/>
        <end position="271"/>
    </location>
</feature>
<protein>
    <recommendedName>
        <fullName evidence="3">Bud22 domain-containing protein</fullName>
    </recommendedName>
</protein>
<accession>A0A4U0XAM2</accession>
<feature type="compositionally biased region" description="Low complexity" evidence="2">
    <location>
        <begin position="232"/>
        <end position="242"/>
    </location>
</feature>
<feature type="region of interest" description="Disordered" evidence="2">
    <location>
        <begin position="211"/>
        <end position="485"/>
    </location>
</feature>
<feature type="compositionally biased region" description="Basic and acidic residues" evidence="2">
    <location>
        <begin position="464"/>
        <end position="485"/>
    </location>
</feature>
<dbReference type="AlphaFoldDB" id="A0A4U0XAM2"/>
<evidence type="ECO:0000256" key="1">
    <source>
        <dbReference type="ARBA" id="ARBA00023054"/>
    </source>
</evidence>
<reference evidence="4 5" key="1">
    <citation type="submission" date="2017-03" db="EMBL/GenBank/DDBJ databases">
        <title>Genomes of endolithic fungi from Antarctica.</title>
        <authorList>
            <person name="Coleine C."/>
            <person name="Masonjones S."/>
            <person name="Stajich J.E."/>
        </authorList>
    </citation>
    <scope>NUCLEOTIDE SEQUENCE [LARGE SCALE GENOMIC DNA]</scope>
    <source>
        <strain evidence="4 5">CCFEE 5187</strain>
    </source>
</reference>
<proteinExistence type="predicted"/>
<feature type="compositionally biased region" description="Polar residues" evidence="2">
    <location>
        <begin position="214"/>
        <end position="223"/>
    </location>
</feature>
<sequence>MLKRKREQQQPTFAPTAHSSPDRGPGIQTLRVEAKLEHGKKLLNRALKTAKGFERQKLGRRRKTAVVSNDAADVARIDREIEALKTLEIPSAAEHHLFKSLLKSKAVATSPALPSSVSDAYNIPRDAAAVNVTARLYNSNPVKEALKEVLGDIRGALGIRDDVEVSQGKAKNGASHSKRRQVDTAEQTEQDLDTTMNGTVLADDTGEHARASITGRTGQSVVSSGDEDEFAGFDSSAAASPDGDSEDDDFSHFNSRIVASSDEESDDEIELPEFVRSKGRSRSAYEPDIELSPPTSPSPSSSPIPDLPDPPPRKHKADKEAAPKPNKSTFLPSLTMGGYWSGSESEPEDDDIDTAPKKNRRGQRARREIAEKKFGTKAKHLQNRSSRVEDRNKGWDPKRGAQSESGRRFGHDRRGGGGAAGRSGGRGGGLGGRAGANDVAVAKPRGRGEGRKDDQGPLHPSWEAAKRAKEAKMTATFEGKKITFD</sequence>
<dbReference type="STRING" id="331657.A0A4U0XAM2"/>
<feature type="compositionally biased region" description="Basic and acidic residues" evidence="2">
    <location>
        <begin position="446"/>
        <end position="456"/>
    </location>
</feature>
<feature type="compositionally biased region" description="Basic and acidic residues" evidence="2">
    <location>
        <begin position="386"/>
        <end position="415"/>
    </location>
</feature>